<dbReference type="InterPro" id="IPR010285">
    <property type="entry name" value="DNA_helicase_pif1-like_DEAD"/>
</dbReference>
<dbReference type="InterPro" id="IPR025476">
    <property type="entry name" value="Helitron_helicase-like"/>
</dbReference>
<keyword evidence="1" id="KW-0547">Nucleotide-binding</keyword>
<dbReference type="Gene3D" id="3.40.50.300">
    <property type="entry name" value="P-loop containing nucleotide triphosphate hydrolases"/>
    <property type="match status" value="1"/>
</dbReference>
<dbReference type="PANTHER" id="PTHR10492">
    <property type="match status" value="1"/>
</dbReference>
<keyword evidence="1" id="KW-0378">Hydrolase</keyword>
<dbReference type="Proteomes" id="UP000192578">
    <property type="component" value="Unassembled WGS sequence"/>
</dbReference>
<dbReference type="GO" id="GO:0006281">
    <property type="term" value="P:DNA repair"/>
    <property type="evidence" value="ECO:0007669"/>
    <property type="project" value="UniProtKB-KW"/>
</dbReference>
<dbReference type="GO" id="GO:0016887">
    <property type="term" value="F:ATP hydrolysis activity"/>
    <property type="evidence" value="ECO:0007669"/>
    <property type="project" value="RHEA"/>
</dbReference>
<reference evidence="6" key="1">
    <citation type="submission" date="2017-01" db="EMBL/GenBank/DDBJ databases">
        <title>Comparative genomics of anhydrobiosis in the tardigrade Hypsibius dujardini.</title>
        <authorList>
            <person name="Yoshida Y."/>
            <person name="Koutsovoulos G."/>
            <person name="Laetsch D."/>
            <person name="Stevens L."/>
            <person name="Kumar S."/>
            <person name="Horikawa D."/>
            <person name="Ishino K."/>
            <person name="Komine S."/>
            <person name="Tomita M."/>
            <person name="Blaxter M."/>
            <person name="Arakawa K."/>
        </authorList>
    </citation>
    <scope>NUCLEOTIDE SEQUENCE [LARGE SCALE GENOMIC DNA]</scope>
    <source>
        <strain evidence="6">Z151</strain>
    </source>
</reference>
<evidence type="ECO:0000313" key="6">
    <source>
        <dbReference type="Proteomes" id="UP000192578"/>
    </source>
</evidence>
<gene>
    <name evidence="5" type="ORF">BV898_04069</name>
</gene>
<keyword evidence="1" id="KW-0347">Helicase</keyword>
<protein>
    <recommendedName>
        <fullName evidence="1">ATP-dependent DNA helicase</fullName>
        <ecNumber evidence="1">5.6.2.3</ecNumber>
    </recommendedName>
</protein>
<comment type="caution">
    <text evidence="5">The sequence shown here is derived from an EMBL/GenBank/DDBJ whole genome shotgun (WGS) entry which is preliminary data.</text>
</comment>
<comment type="similarity">
    <text evidence="1">Belongs to the helicase family.</text>
</comment>
<dbReference type="InterPro" id="IPR027417">
    <property type="entry name" value="P-loop_NTPase"/>
</dbReference>
<name>A0A1W0X302_HYPEX</name>
<feature type="domain" description="Helitron helicase-like" evidence="4">
    <location>
        <begin position="952"/>
        <end position="1110"/>
    </location>
</feature>
<feature type="domain" description="DNA helicase Pif1-like DEAD-box helicase" evidence="3">
    <location>
        <begin position="1617"/>
        <end position="1704"/>
    </location>
</feature>
<accession>A0A1W0X302</accession>
<dbReference type="OrthoDB" id="1106182at2759"/>
<dbReference type="EMBL" id="MTYJ01000020">
    <property type="protein sequence ID" value="OQV21855.1"/>
    <property type="molecule type" value="Genomic_DNA"/>
</dbReference>
<dbReference type="GO" id="GO:0005524">
    <property type="term" value="F:ATP binding"/>
    <property type="evidence" value="ECO:0007669"/>
    <property type="project" value="UniProtKB-KW"/>
</dbReference>
<proteinExistence type="inferred from homology"/>
<feature type="region of interest" description="Disordered" evidence="2">
    <location>
        <begin position="1285"/>
        <end position="1304"/>
    </location>
</feature>
<dbReference type="PANTHER" id="PTHR10492:SF57">
    <property type="entry name" value="ATP-DEPENDENT DNA HELICASE"/>
    <property type="match status" value="1"/>
</dbReference>
<dbReference type="GO" id="GO:0006310">
    <property type="term" value="P:DNA recombination"/>
    <property type="evidence" value="ECO:0007669"/>
    <property type="project" value="UniProtKB-KW"/>
</dbReference>
<keyword evidence="1" id="KW-0234">DNA repair</keyword>
<keyword evidence="1" id="KW-0233">DNA recombination</keyword>
<dbReference type="Gene3D" id="3.90.70.80">
    <property type="match status" value="1"/>
</dbReference>
<evidence type="ECO:0000259" key="3">
    <source>
        <dbReference type="Pfam" id="PF05970"/>
    </source>
</evidence>
<dbReference type="Pfam" id="PF05970">
    <property type="entry name" value="PIF1"/>
    <property type="match status" value="1"/>
</dbReference>
<dbReference type="GO" id="GO:0043139">
    <property type="term" value="F:5'-3' DNA helicase activity"/>
    <property type="evidence" value="ECO:0007669"/>
    <property type="project" value="UniProtKB-EC"/>
</dbReference>
<dbReference type="EC" id="5.6.2.3" evidence="1"/>
<evidence type="ECO:0000259" key="4">
    <source>
        <dbReference type="Pfam" id="PF14214"/>
    </source>
</evidence>
<comment type="cofactor">
    <cofactor evidence="1">
        <name>Mg(2+)</name>
        <dbReference type="ChEBI" id="CHEBI:18420"/>
    </cofactor>
</comment>
<sequence>MTTRVSAPLEVILHELGQLMDHDCLPDGNCLFRALSMLLYGTENRWDEVKVRILFYAETKPDWLMQFFDDNISADNDADDRTFVKFLRDLGTANAWGGEHCIGIACRLFQINFWTFSHAHWETFTRGDPVNDHQKSTSTWVDNALVGADVAGQPYALLIYKNACHYHAAVRDPLIPASPIASTSKSSAAPQPVALVESIDIARCEFTPAPLCHAPLLKLPLFVDFPSDDLFGKSVISKSVALPRLPAGISRLNKLSTHCLSLPPISTTAVTEVPQFTAFSAPNVLSTPKLKSMPFPWTAVQKQILLDCYREAGRVCKSEALKVKLLEMFQVHYPDFQQAPGTLLKRYFDFSKKQERISSSCPAALTSILANADDVHHLQRKKSVAKFAWTNKSKQCLSSLVTEVTATVSRKGEVWPEVLRRFRSFHPECALADNSIRTRYYDIKKGAQLPVGNTPVLLWQPDVNTFLVDCAQKADAEDRLNRTLFMSRGKAGGQGSYLKLVARYFKTKYPDFTANQIVNQLHNLKFVRLPIPSTPASNRRLENIMKYWQYGHDISTRPLFEAVCFNCSRMIRKKERRRVATFQPDQPLEDEETLESTVPIEQHYDAAYLADVNYVAVQGGDGLPAIFYICERCRKVPDLPSVDTPLKLFDITKFDRAKLLPEPDALRCLNGYVKGQIQPCGLFSVRIKKALGRTFEHRRGEVNILPKLASHYMDMFAIMFEKKPAAIPEDVQEGDEPRMTQTAVNQLTIKNALRFLREYNHLFKSLYAQCETLYRFVPNAGVQSVKTIGGFIPRPADPKKTAADVVGEAEEMVLLAPHGEIAAADHPMDEVNYGIVHPKNSGVPDMVRVAYGSEYLEEKVWAHIFWQGTGGFYQKTAAAAGWSRRDYVKYRLLMLYPAFRDEPAWIFYQTDQMIKEQILNYNMNTVKVVDLINPLSKEDIERQEKDPYKRFGTNMPANLPNSKPFMSSKCLDLKALAKHLGEPARFITLTQNDDWLELLACTQPHEMPGERPQARKHDRAWRKRWRTIPTSRFNPNCTKEDPKLKEKINELKKIHGVHFPVEMVEAFCQRFEGFMDRFIRTENNIFGRVKDWWYRMEYQKRGGIHIHMVIWWDDETAPIEQKISAEMPRFKDPNDSTKPHPMNDLWREAVLQTQIHHCFDSRCLRGPGGTRLKNCKYGFPFALCSEERLDKTGIRYEYLRSDIEDVSVSPYVLELLLYWQGHVNVQRVTKHGWEMYLAKYIAKCETAEDIQLVKTSPALSGQKRVPPLNAAVVPANNKDDLASARPVLSDQPDEPPPEKVPYGRVTKDDSDVKRFLKLRVVNILEAVMLCFGYPQVGCSREIIFLPVDLVQASRVVMRKKHREAAKGDSPYYDTKLDKYFARSELLEDVTYQQYFEQYYVKYDKKLVSDEPDEYARDDEEATMRKDNPKFFVDQTAAKRKWVRRVNPARYAVGRFRYYPPHGDNVESYCLVKLLKAKAARRSTVEGWITKFGSYLSACIHLGLVEKGTEALHFLEECAMEGFDDLRLREMVERFKEQGWLEDPGIDGLLETLAPAHRAIRKAREDVIAQAAADAAEIEKEMETIPLEDFLTNMTPSQRSAFTYATDKWEADTSHLPSVATTGIAVISSGGRTVHSFLGMDFEFNSRIQHGTFQAKALSDTQVVFVDEVSMMPREALTMLDETLRKFNNQNNGTPFSGKSIILLGIQRSFKLWESISGEKTGSKCSR</sequence>
<keyword evidence="1" id="KW-0067">ATP-binding</keyword>
<dbReference type="Pfam" id="PF14214">
    <property type="entry name" value="Helitron_like_N"/>
    <property type="match status" value="1"/>
</dbReference>
<keyword evidence="1" id="KW-0227">DNA damage</keyword>
<evidence type="ECO:0000313" key="5">
    <source>
        <dbReference type="EMBL" id="OQV21855.1"/>
    </source>
</evidence>
<keyword evidence="6" id="KW-1185">Reference proteome</keyword>
<organism evidence="5 6">
    <name type="scientific">Hypsibius exemplaris</name>
    <name type="common">Freshwater tardigrade</name>
    <dbReference type="NCBI Taxonomy" id="2072580"/>
    <lineage>
        <taxon>Eukaryota</taxon>
        <taxon>Metazoa</taxon>
        <taxon>Ecdysozoa</taxon>
        <taxon>Tardigrada</taxon>
        <taxon>Eutardigrada</taxon>
        <taxon>Parachela</taxon>
        <taxon>Hypsibioidea</taxon>
        <taxon>Hypsibiidae</taxon>
        <taxon>Hypsibius</taxon>
    </lineage>
</organism>
<dbReference type="CDD" id="cd22744">
    <property type="entry name" value="OTU"/>
    <property type="match status" value="1"/>
</dbReference>
<comment type="catalytic activity">
    <reaction evidence="1">
        <text>ATP + H2O = ADP + phosphate + H(+)</text>
        <dbReference type="Rhea" id="RHEA:13065"/>
        <dbReference type="ChEBI" id="CHEBI:15377"/>
        <dbReference type="ChEBI" id="CHEBI:15378"/>
        <dbReference type="ChEBI" id="CHEBI:30616"/>
        <dbReference type="ChEBI" id="CHEBI:43474"/>
        <dbReference type="ChEBI" id="CHEBI:456216"/>
        <dbReference type="EC" id="5.6.2.3"/>
    </reaction>
</comment>
<dbReference type="GO" id="GO:0000723">
    <property type="term" value="P:telomere maintenance"/>
    <property type="evidence" value="ECO:0007669"/>
    <property type="project" value="InterPro"/>
</dbReference>
<evidence type="ECO:0000256" key="2">
    <source>
        <dbReference type="SAM" id="MobiDB-lite"/>
    </source>
</evidence>
<evidence type="ECO:0000256" key="1">
    <source>
        <dbReference type="RuleBase" id="RU363044"/>
    </source>
</evidence>